<proteinExistence type="predicted"/>
<dbReference type="EMBL" id="QGGY01000002">
    <property type="protein sequence ID" value="PWJ78259.1"/>
    <property type="molecule type" value="Genomic_DNA"/>
</dbReference>
<dbReference type="GO" id="GO:0016301">
    <property type="term" value="F:kinase activity"/>
    <property type="evidence" value="ECO:0007669"/>
    <property type="project" value="UniProtKB-KW"/>
</dbReference>
<evidence type="ECO:0000313" key="2">
    <source>
        <dbReference type="Proteomes" id="UP000245412"/>
    </source>
</evidence>
<sequence>MKVNRIITISRTYGSGGREIGEKLAKELDIPFYDKNLLHLMSEKTGISEEGLMNADEKLLNRFTDPYDISKGADYSTSMYLFKVESKLIVELADKGPCVIVGRLADWILKDRVDVLKVFITAPEADRINRIMKYENVSAEQAEKLMKQVDKLRNHYYSYFTDKKWQDPKYKDIILNSSLLGIDGTVAVLKSMFAFA</sequence>
<dbReference type="InterPro" id="IPR027417">
    <property type="entry name" value="P-loop_NTPase"/>
</dbReference>
<dbReference type="Proteomes" id="UP000245412">
    <property type="component" value="Unassembled WGS sequence"/>
</dbReference>
<dbReference type="SUPFAM" id="SSF52540">
    <property type="entry name" value="P-loop containing nucleoside triphosphate hydrolases"/>
    <property type="match status" value="1"/>
</dbReference>
<protein>
    <submittedName>
        <fullName evidence="1">Cytidylate kinase</fullName>
    </submittedName>
</protein>
<organism evidence="1 2">
    <name type="scientific">Murimonas intestini</name>
    <dbReference type="NCBI Taxonomy" id="1337051"/>
    <lineage>
        <taxon>Bacteria</taxon>
        <taxon>Bacillati</taxon>
        <taxon>Bacillota</taxon>
        <taxon>Clostridia</taxon>
        <taxon>Lachnospirales</taxon>
        <taxon>Lachnospiraceae</taxon>
        <taxon>Murimonas</taxon>
    </lineage>
</organism>
<name>A0AB73T8Y0_9FIRM</name>
<reference evidence="1 2" key="1">
    <citation type="submission" date="2018-05" db="EMBL/GenBank/DDBJ databases">
        <authorList>
            <person name="Goeker M."/>
            <person name="Huntemann M."/>
            <person name="Clum A."/>
            <person name="Pillay M."/>
            <person name="Palaniappan K."/>
            <person name="Varghese N."/>
            <person name="Mikhailova N."/>
            <person name="Stamatis D."/>
            <person name="Reddy T."/>
            <person name="Daum C."/>
            <person name="Shapiro N."/>
            <person name="Ivanova N."/>
            <person name="Kyrpides N."/>
            <person name="Woyke T."/>
        </authorList>
    </citation>
    <scope>NUCLEOTIDE SEQUENCE [LARGE SCALE GENOMIC DNA]</scope>
    <source>
        <strain evidence="1 2">DSM 26524</strain>
    </source>
</reference>
<keyword evidence="1" id="KW-0808">Transferase</keyword>
<comment type="caution">
    <text evidence="1">The sequence shown here is derived from an EMBL/GenBank/DDBJ whole genome shotgun (WGS) entry which is preliminary data.</text>
</comment>
<dbReference type="Pfam" id="PF13189">
    <property type="entry name" value="Cytidylate_kin2"/>
    <property type="match status" value="1"/>
</dbReference>
<dbReference type="RefSeq" id="WP_187374146.1">
    <property type="nucleotide sequence ID" value="NZ_CABJAT010000002.1"/>
</dbReference>
<keyword evidence="1" id="KW-0418">Kinase</keyword>
<gene>
    <name evidence="1" type="ORF">C7383_102395</name>
</gene>
<dbReference type="AlphaFoldDB" id="A0AB73T8Y0"/>
<accession>A0AB73T8Y0</accession>
<dbReference type="Gene3D" id="3.40.50.300">
    <property type="entry name" value="P-loop containing nucleotide triphosphate hydrolases"/>
    <property type="match status" value="1"/>
</dbReference>
<keyword evidence="2" id="KW-1185">Reference proteome</keyword>
<evidence type="ECO:0000313" key="1">
    <source>
        <dbReference type="EMBL" id="PWJ78259.1"/>
    </source>
</evidence>